<evidence type="ECO:0000313" key="3">
    <source>
        <dbReference type="EnsemblMetazoa" id="ASIC020714-PA"/>
    </source>
</evidence>
<dbReference type="AlphaFoldDB" id="A0A084WQH8"/>
<reference evidence="3" key="2">
    <citation type="submission" date="2020-05" db="UniProtKB">
        <authorList>
            <consortium name="EnsemblMetazoa"/>
        </authorList>
    </citation>
    <scope>IDENTIFICATION</scope>
</reference>
<dbReference type="VEuPathDB" id="VectorBase:ASIC020714"/>
<dbReference type="EnsemblMetazoa" id="ASIC020714-RA">
    <property type="protein sequence ID" value="ASIC020714-PA"/>
    <property type="gene ID" value="ASIC020714"/>
</dbReference>
<dbReference type="EMBL" id="KE525396">
    <property type="protein sequence ID" value="KFB52472.1"/>
    <property type="molecule type" value="Genomic_DNA"/>
</dbReference>
<name>A0A084WQH8_ANOSI</name>
<evidence type="ECO:0000313" key="2">
    <source>
        <dbReference type="EMBL" id="KFB52472.1"/>
    </source>
</evidence>
<gene>
    <name evidence="2" type="ORF">ZHAS_00020714</name>
</gene>
<reference evidence="2 4" key="1">
    <citation type="journal article" date="2014" name="BMC Genomics">
        <title>Genome sequence of Anopheles sinensis provides insight into genetics basis of mosquito competence for malaria parasites.</title>
        <authorList>
            <person name="Zhou D."/>
            <person name="Zhang D."/>
            <person name="Ding G."/>
            <person name="Shi L."/>
            <person name="Hou Q."/>
            <person name="Ye Y."/>
            <person name="Xu Y."/>
            <person name="Zhou H."/>
            <person name="Xiong C."/>
            <person name="Li S."/>
            <person name="Yu J."/>
            <person name="Hong S."/>
            <person name="Yu X."/>
            <person name="Zou P."/>
            <person name="Chen C."/>
            <person name="Chang X."/>
            <person name="Wang W."/>
            <person name="Lv Y."/>
            <person name="Sun Y."/>
            <person name="Ma L."/>
            <person name="Shen B."/>
            <person name="Zhu C."/>
        </authorList>
    </citation>
    <scope>NUCLEOTIDE SEQUENCE [LARGE SCALE GENOMIC DNA]</scope>
</reference>
<organism evidence="2">
    <name type="scientific">Anopheles sinensis</name>
    <name type="common">Mosquito</name>
    <dbReference type="NCBI Taxonomy" id="74873"/>
    <lineage>
        <taxon>Eukaryota</taxon>
        <taxon>Metazoa</taxon>
        <taxon>Ecdysozoa</taxon>
        <taxon>Arthropoda</taxon>
        <taxon>Hexapoda</taxon>
        <taxon>Insecta</taxon>
        <taxon>Pterygota</taxon>
        <taxon>Neoptera</taxon>
        <taxon>Endopterygota</taxon>
        <taxon>Diptera</taxon>
        <taxon>Nematocera</taxon>
        <taxon>Culicoidea</taxon>
        <taxon>Culicidae</taxon>
        <taxon>Anophelinae</taxon>
        <taxon>Anopheles</taxon>
    </lineage>
</organism>
<protein>
    <submittedName>
        <fullName evidence="2 3">Uncharacterized protein</fullName>
    </submittedName>
</protein>
<evidence type="ECO:0000256" key="1">
    <source>
        <dbReference type="SAM" id="MobiDB-lite"/>
    </source>
</evidence>
<sequence length="73" mass="7404">MSKSATTKHDPKPDGSASAHHGPSIEASAVGAKRTVQEKRCNVMAGKSTPVASGAAGKNVGQAPSARRKHVQS</sequence>
<accession>A0A084WQH8</accession>
<feature type="region of interest" description="Disordered" evidence="1">
    <location>
        <begin position="1"/>
        <end position="73"/>
    </location>
</feature>
<evidence type="ECO:0000313" key="4">
    <source>
        <dbReference type="Proteomes" id="UP000030765"/>
    </source>
</evidence>
<keyword evidence="4" id="KW-1185">Reference proteome</keyword>
<dbReference type="Proteomes" id="UP000030765">
    <property type="component" value="Unassembled WGS sequence"/>
</dbReference>
<proteinExistence type="predicted"/>
<dbReference type="EMBL" id="ATLV01025622">
    <property type="status" value="NOT_ANNOTATED_CDS"/>
    <property type="molecule type" value="Genomic_DNA"/>
</dbReference>